<proteinExistence type="predicted"/>
<evidence type="ECO:0000313" key="9">
    <source>
        <dbReference type="EMBL" id="MCV2401458.1"/>
    </source>
</evidence>
<dbReference type="InterPro" id="IPR010055">
    <property type="entry name" value="T2SS_protein-GspJ"/>
</dbReference>
<keyword evidence="4" id="KW-0997">Cell inner membrane</keyword>
<evidence type="ECO:0000256" key="1">
    <source>
        <dbReference type="ARBA" id="ARBA00004377"/>
    </source>
</evidence>
<sequence length="200" mass="22684">MKKMSGYILVETLISLVIMSVVGIAISDQIVNSNKVKNTVQKQSKSLEANFQILTRIRQDLLQVMNRSVRDTSGFIESAFIGMPDSLTFTKAGWPNPTDDERSTNQRVNLAFAGNQLNRNYYQVLDRANDSKKTKVFENVTSFKAEYMGYDLNWHPTWDSRVENSTPVAVKVTIQIHDTAPLNMIVELPSYQSRNTISSR</sequence>
<evidence type="ECO:0000256" key="6">
    <source>
        <dbReference type="ARBA" id="ARBA00022989"/>
    </source>
</evidence>
<comment type="caution">
    <text evidence="9">The sequence shown here is derived from an EMBL/GenBank/DDBJ whole genome shotgun (WGS) entry which is preliminary data.</text>
</comment>
<accession>A0ABT2YNJ5</accession>
<evidence type="ECO:0000256" key="7">
    <source>
        <dbReference type="ARBA" id="ARBA00023136"/>
    </source>
</evidence>
<feature type="transmembrane region" description="Helical" evidence="8">
    <location>
        <begin position="7"/>
        <end position="26"/>
    </location>
</feature>
<dbReference type="Proteomes" id="UP001209713">
    <property type="component" value="Unassembled WGS sequence"/>
</dbReference>
<dbReference type="RefSeq" id="WP_263528834.1">
    <property type="nucleotide sequence ID" value="NZ_JAOVZB010000001.1"/>
</dbReference>
<organism evidence="9 10">
    <name type="scientific">Marinomonas sargassi</name>
    <dbReference type="NCBI Taxonomy" id="2984494"/>
    <lineage>
        <taxon>Bacteria</taxon>
        <taxon>Pseudomonadati</taxon>
        <taxon>Pseudomonadota</taxon>
        <taxon>Gammaproteobacteria</taxon>
        <taxon>Oceanospirillales</taxon>
        <taxon>Oceanospirillaceae</taxon>
        <taxon>Marinomonas</taxon>
    </lineage>
</organism>
<keyword evidence="6 8" id="KW-1133">Transmembrane helix</keyword>
<keyword evidence="2" id="KW-1003">Cell membrane</keyword>
<dbReference type="Pfam" id="PF11612">
    <property type="entry name" value="T2SSJ"/>
    <property type="match status" value="1"/>
</dbReference>
<dbReference type="InterPro" id="IPR051621">
    <property type="entry name" value="T2SS_protein_J"/>
</dbReference>
<keyword evidence="7 8" id="KW-0472">Membrane</keyword>
<dbReference type="PANTHER" id="PTHR39583">
    <property type="entry name" value="TYPE II SECRETION SYSTEM PROTEIN J-RELATED"/>
    <property type="match status" value="1"/>
</dbReference>
<gene>
    <name evidence="9" type="primary">gspJ</name>
    <name evidence="9" type="ORF">OFY17_01050</name>
</gene>
<protein>
    <submittedName>
        <fullName evidence="9">Type II secretion system minor pseudopilin GspJ</fullName>
    </submittedName>
</protein>
<keyword evidence="10" id="KW-1185">Reference proteome</keyword>
<dbReference type="SUPFAM" id="SSF54523">
    <property type="entry name" value="Pili subunits"/>
    <property type="match status" value="1"/>
</dbReference>
<evidence type="ECO:0000256" key="5">
    <source>
        <dbReference type="ARBA" id="ARBA00022692"/>
    </source>
</evidence>
<dbReference type="PANTHER" id="PTHR39583:SF2">
    <property type="entry name" value="TYPE II SECRETION SYSTEM PROTEIN J"/>
    <property type="match status" value="1"/>
</dbReference>
<dbReference type="NCBIfam" id="TIGR01711">
    <property type="entry name" value="gspJ"/>
    <property type="match status" value="1"/>
</dbReference>
<keyword evidence="5 8" id="KW-0812">Transmembrane</keyword>
<keyword evidence="3" id="KW-0488">Methylation</keyword>
<dbReference type="InterPro" id="IPR045584">
    <property type="entry name" value="Pilin-like"/>
</dbReference>
<dbReference type="Gene3D" id="3.10.610.10">
    <property type="entry name" value="GSPII I/J protein-like"/>
    <property type="match status" value="1"/>
</dbReference>
<evidence type="ECO:0000313" key="10">
    <source>
        <dbReference type="Proteomes" id="UP001209713"/>
    </source>
</evidence>
<name>A0ABT2YNJ5_9GAMM</name>
<dbReference type="EMBL" id="JAOVZB010000001">
    <property type="protein sequence ID" value="MCV2401458.1"/>
    <property type="molecule type" value="Genomic_DNA"/>
</dbReference>
<evidence type="ECO:0000256" key="2">
    <source>
        <dbReference type="ARBA" id="ARBA00022475"/>
    </source>
</evidence>
<evidence type="ECO:0000256" key="3">
    <source>
        <dbReference type="ARBA" id="ARBA00022481"/>
    </source>
</evidence>
<evidence type="ECO:0000256" key="4">
    <source>
        <dbReference type="ARBA" id="ARBA00022519"/>
    </source>
</evidence>
<reference evidence="9 10" key="1">
    <citation type="submission" date="2022-10" db="EMBL/GenBank/DDBJ databases">
        <title>Marinomonas transparenta sp. nov. and Marinomonas sargassi sp. nov., isolated from marine alga (Sargassum natans (L.) Gaillon).</title>
        <authorList>
            <person name="Wang Y."/>
        </authorList>
    </citation>
    <scope>NUCLEOTIDE SEQUENCE [LARGE SCALE GENOMIC DNA]</scope>
    <source>
        <strain evidence="9 10">C2222</strain>
    </source>
</reference>
<evidence type="ECO:0000256" key="8">
    <source>
        <dbReference type="SAM" id="Phobius"/>
    </source>
</evidence>
<comment type="subcellular location">
    <subcellularLocation>
        <location evidence="1">Cell inner membrane</location>
        <topology evidence="1">Single-pass membrane protein</topology>
    </subcellularLocation>
</comment>